<evidence type="ECO:0000313" key="2">
    <source>
        <dbReference type="Proteomes" id="UP001215231"/>
    </source>
</evidence>
<name>A0ABY7V8A7_9GAMM</name>
<dbReference type="Proteomes" id="UP001215231">
    <property type="component" value="Chromosome"/>
</dbReference>
<dbReference type="EMBL" id="CP059693">
    <property type="protein sequence ID" value="WDE09839.1"/>
    <property type="molecule type" value="Genomic_DNA"/>
</dbReference>
<evidence type="ECO:0000313" key="1">
    <source>
        <dbReference type="EMBL" id="WDE09839.1"/>
    </source>
</evidence>
<dbReference type="RefSeq" id="WP_274049837.1">
    <property type="nucleotide sequence ID" value="NZ_CP059693.1"/>
</dbReference>
<proteinExistence type="predicted"/>
<keyword evidence="2" id="KW-1185">Reference proteome</keyword>
<sequence>MPTAAAEIHLVLFNISRIDTSLGIFRLTGHCCSKSCAPADLCVEKIEILGTDGWLVLALETDRVRDLIRDLAPELLAHLAKKEQVRQIAARPE</sequence>
<gene>
    <name evidence="1" type="ORF">H3N35_16105</name>
</gene>
<organism evidence="1 2">
    <name type="scientific">Thalassomonas haliotis</name>
    <dbReference type="NCBI Taxonomy" id="485448"/>
    <lineage>
        <taxon>Bacteria</taxon>
        <taxon>Pseudomonadati</taxon>
        <taxon>Pseudomonadota</taxon>
        <taxon>Gammaproteobacteria</taxon>
        <taxon>Alteromonadales</taxon>
        <taxon>Colwelliaceae</taxon>
        <taxon>Thalassomonas</taxon>
    </lineage>
</organism>
<protein>
    <submittedName>
        <fullName evidence="1">Uncharacterized protein</fullName>
    </submittedName>
</protein>
<accession>A0ABY7V8A7</accession>
<reference evidence="1 2" key="1">
    <citation type="journal article" date="2022" name="Mar. Drugs">
        <title>Bioassay-Guided Fractionation Leads to the Detection of Cholic Acid Generated by the Rare Thalassomonas sp.</title>
        <authorList>
            <person name="Pheiffer F."/>
            <person name="Schneider Y.K."/>
            <person name="Hansen E.H."/>
            <person name="Andersen J.H."/>
            <person name="Isaksson J."/>
            <person name="Busche T."/>
            <person name="R C."/>
            <person name="Kalinowski J."/>
            <person name="Zyl L.V."/>
            <person name="Trindade M."/>
        </authorList>
    </citation>
    <scope>NUCLEOTIDE SEQUENCE [LARGE SCALE GENOMIC DNA]</scope>
    <source>
        <strain evidence="1 2">A5K-61T</strain>
    </source>
</reference>